<dbReference type="Proteomes" id="UP001242480">
    <property type="component" value="Unassembled WGS sequence"/>
</dbReference>
<dbReference type="InterPro" id="IPR036388">
    <property type="entry name" value="WH-like_DNA-bd_sf"/>
</dbReference>
<dbReference type="Pfam" id="PF04542">
    <property type="entry name" value="Sigma70_r2"/>
    <property type="match status" value="1"/>
</dbReference>
<evidence type="ECO:0000313" key="7">
    <source>
        <dbReference type="Proteomes" id="UP001242480"/>
    </source>
</evidence>
<proteinExistence type="predicted"/>
<comment type="subunit">
    <text evidence="1">Interacts transiently with the RNA polymerase catalytic core formed by RpoA, RpoB, RpoC and RpoZ (2 alpha, 1 beta, 1 beta' and 1 omega subunit) to form the RNA polymerase holoenzyme that can initiate transcription.</text>
</comment>
<comment type="caution">
    <text evidence="6">The sequence shown here is derived from an EMBL/GenBank/DDBJ whole genome shotgun (WGS) entry which is preliminary data.</text>
</comment>
<accession>A0ABU0JAC5</accession>
<dbReference type="InterPro" id="IPR013324">
    <property type="entry name" value="RNA_pol_sigma_r3/r4-like"/>
</dbReference>
<dbReference type="InterPro" id="IPR007627">
    <property type="entry name" value="RNA_pol_sigma70_r2"/>
</dbReference>
<dbReference type="RefSeq" id="WP_307275965.1">
    <property type="nucleotide sequence ID" value="NZ_JAUSVX010000008.1"/>
</dbReference>
<dbReference type="EMBL" id="JAUSVX010000008">
    <property type="protein sequence ID" value="MDQ0471217.1"/>
    <property type="molecule type" value="Genomic_DNA"/>
</dbReference>
<dbReference type="CDD" id="cd06171">
    <property type="entry name" value="Sigma70_r4"/>
    <property type="match status" value="1"/>
</dbReference>
<evidence type="ECO:0000259" key="4">
    <source>
        <dbReference type="Pfam" id="PF08281"/>
    </source>
</evidence>
<dbReference type="Gene3D" id="1.10.1740.10">
    <property type="match status" value="1"/>
</dbReference>
<dbReference type="InterPro" id="IPR013325">
    <property type="entry name" value="RNA_pol_sigma_r2"/>
</dbReference>
<keyword evidence="7" id="KW-1185">Reference proteome</keyword>
<evidence type="ECO:0000256" key="2">
    <source>
        <dbReference type="SAM" id="MobiDB-lite"/>
    </source>
</evidence>
<evidence type="ECO:0000259" key="5">
    <source>
        <dbReference type="Pfam" id="PF12680"/>
    </source>
</evidence>
<organism evidence="6 7">
    <name type="scientific">Labrys wisconsinensis</name>
    <dbReference type="NCBI Taxonomy" id="425677"/>
    <lineage>
        <taxon>Bacteria</taxon>
        <taxon>Pseudomonadati</taxon>
        <taxon>Pseudomonadota</taxon>
        <taxon>Alphaproteobacteria</taxon>
        <taxon>Hyphomicrobiales</taxon>
        <taxon>Xanthobacteraceae</taxon>
        <taxon>Labrys</taxon>
    </lineage>
</organism>
<dbReference type="InterPro" id="IPR013249">
    <property type="entry name" value="RNA_pol_sigma70_r4_t2"/>
</dbReference>
<dbReference type="SUPFAM" id="SSF88659">
    <property type="entry name" value="Sigma3 and sigma4 domains of RNA polymerase sigma factors"/>
    <property type="match status" value="1"/>
</dbReference>
<dbReference type="InterPro" id="IPR037401">
    <property type="entry name" value="SnoaL-like"/>
</dbReference>
<dbReference type="InterPro" id="IPR032710">
    <property type="entry name" value="NTF2-like_dom_sf"/>
</dbReference>
<dbReference type="PANTHER" id="PTHR30173">
    <property type="entry name" value="SIGMA 19 FACTOR"/>
    <property type="match status" value="1"/>
</dbReference>
<dbReference type="InterPro" id="IPR014284">
    <property type="entry name" value="RNA_pol_sigma-70_dom"/>
</dbReference>
<dbReference type="NCBIfam" id="TIGR02937">
    <property type="entry name" value="sigma70-ECF"/>
    <property type="match status" value="1"/>
</dbReference>
<feature type="region of interest" description="Disordered" evidence="2">
    <location>
        <begin position="98"/>
        <end position="121"/>
    </location>
</feature>
<dbReference type="InterPro" id="IPR052704">
    <property type="entry name" value="ECF_Sigma-70_Domain"/>
</dbReference>
<gene>
    <name evidence="6" type="ORF">QO011_004240</name>
</gene>
<reference evidence="6 7" key="1">
    <citation type="submission" date="2023-07" db="EMBL/GenBank/DDBJ databases">
        <title>Genomic Encyclopedia of Type Strains, Phase IV (KMG-IV): sequencing the most valuable type-strain genomes for metagenomic binning, comparative biology and taxonomic classification.</title>
        <authorList>
            <person name="Goeker M."/>
        </authorList>
    </citation>
    <scope>NUCLEOTIDE SEQUENCE [LARGE SCALE GENOMIC DNA]</scope>
    <source>
        <strain evidence="6 7">DSM 19619</strain>
    </source>
</reference>
<dbReference type="NCBIfam" id="NF006089">
    <property type="entry name" value="PRK08241.1"/>
    <property type="match status" value="1"/>
</dbReference>
<feature type="domain" description="RNA polymerase sigma factor 70 region 4 type 2" evidence="4">
    <location>
        <begin position="130"/>
        <end position="182"/>
    </location>
</feature>
<evidence type="ECO:0000259" key="3">
    <source>
        <dbReference type="Pfam" id="PF04542"/>
    </source>
</evidence>
<evidence type="ECO:0000313" key="6">
    <source>
        <dbReference type="EMBL" id="MDQ0471217.1"/>
    </source>
</evidence>
<dbReference type="Gene3D" id="1.10.10.10">
    <property type="entry name" value="Winged helix-like DNA-binding domain superfamily/Winged helix DNA-binding domain"/>
    <property type="match status" value="1"/>
</dbReference>
<name>A0ABU0JAC5_9HYPH</name>
<dbReference type="PANTHER" id="PTHR30173:SF36">
    <property type="entry name" value="ECF RNA POLYMERASE SIGMA FACTOR SIGJ"/>
    <property type="match status" value="1"/>
</dbReference>
<dbReference type="SUPFAM" id="SSF54427">
    <property type="entry name" value="NTF2-like"/>
    <property type="match status" value="1"/>
</dbReference>
<dbReference type="Pfam" id="PF12680">
    <property type="entry name" value="SnoaL_2"/>
    <property type="match status" value="1"/>
</dbReference>
<protein>
    <submittedName>
        <fullName evidence="6">RNA polymerase sigma-70 factor (ECF subfamily)</fullName>
    </submittedName>
</protein>
<feature type="domain" description="RNA polymerase sigma-70 region 2" evidence="3">
    <location>
        <begin position="26"/>
        <end position="91"/>
    </location>
</feature>
<sequence length="311" mass="32966">MEASIAGPDASSAPDASGAFSALAGALHAELQRHCYRMMGGLQDAEDCVQETLLRGWREFAGLRDGSAGRSWLYSIATRVCLDALRTRRRRQALFGPSLDEAEPGSEPWVEPWPGGVPPSGPERDRDIRLAFVSLLHGLSPRARAVLLLHDGVGMTAAEAASALGLSVAAARSALQRARTALPPQDAVAADAPAVEAYVEAWNAGDVDALIGLLHRDIVLTMPPWHRTFTGREAVARFMTSVWPRYDGFRAVAVIANGQPAAAVYASRGTGFHLPHSLHVLAGRGEIAEIVLYAPPLGASLFAAFGLPPTA</sequence>
<feature type="domain" description="SnoaL-like" evidence="5">
    <location>
        <begin position="195"/>
        <end position="273"/>
    </location>
</feature>
<dbReference type="SUPFAM" id="SSF88946">
    <property type="entry name" value="Sigma2 domain of RNA polymerase sigma factors"/>
    <property type="match status" value="1"/>
</dbReference>
<dbReference type="Gene3D" id="3.10.450.50">
    <property type="match status" value="1"/>
</dbReference>
<dbReference type="Pfam" id="PF08281">
    <property type="entry name" value="Sigma70_r4_2"/>
    <property type="match status" value="1"/>
</dbReference>
<evidence type="ECO:0000256" key="1">
    <source>
        <dbReference type="ARBA" id="ARBA00011344"/>
    </source>
</evidence>